<dbReference type="InterPro" id="IPR015500">
    <property type="entry name" value="Peptidase_S8_subtilisin-rel"/>
</dbReference>
<dbReference type="PROSITE" id="PS00136">
    <property type="entry name" value="SUBTILASE_ASP"/>
    <property type="match status" value="1"/>
</dbReference>
<dbReference type="PROSITE" id="PS00137">
    <property type="entry name" value="SUBTILASE_HIS"/>
    <property type="match status" value="1"/>
</dbReference>
<feature type="chain" id="PRO_5002175506" description="Peptidase S8/S53 domain-containing protein" evidence="11">
    <location>
        <begin position="26"/>
        <end position="924"/>
    </location>
</feature>
<evidence type="ECO:0000313" key="16">
    <source>
        <dbReference type="Proteomes" id="UP000054097"/>
    </source>
</evidence>
<keyword evidence="2" id="KW-0134">Cell wall</keyword>
<feature type="domain" description="Peptidase S8/S53" evidence="12">
    <location>
        <begin position="167"/>
        <end position="592"/>
    </location>
</feature>
<evidence type="ECO:0000259" key="14">
    <source>
        <dbReference type="Pfam" id="PF06280"/>
    </source>
</evidence>
<keyword evidence="5 11" id="KW-0732">Signal</keyword>
<feature type="active site" description="Charge relay system" evidence="8 9">
    <location>
        <position position="226"/>
    </location>
</feature>
<keyword evidence="3" id="KW-0964">Secreted</keyword>
<keyword evidence="7 9" id="KW-0720">Serine protease</keyword>
<dbReference type="GO" id="GO:0006508">
    <property type="term" value="P:proteolysis"/>
    <property type="evidence" value="ECO:0007669"/>
    <property type="project" value="UniProtKB-KW"/>
</dbReference>
<dbReference type="Pfam" id="PF00082">
    <property type="entry name" value="Peptidase_S8"/>
    <property type="match status" value="1"/>
</dbReference>
<dbReference type="OrthoDB" id="206201at2759"/>
<keyword evidence="6 9" id="KW-0378">Hydrolase</keyword>
<dbReference type="InterPro" id="IPR023828">
    <property type="entry name" value="Peptidase_S8_Ser-AS"/>
</dbReference>
<feature type="domain" description="C5a peptidase/Subtilisin-like protease SBT2-like Fn3-like" evidence="14">
    <location>
        <begin position="624"/>
        <end position="725"/>
    </location>
</feature>
<evidence type="ECO:0000256" key="2">
    <source>
        <dbReference type="ARBA" id="ARBA00022512"/>
    </source>
</evidence>
<keyword evidence="16" id="KW-1185">Reference proteome</keyword>
<evidence type="ECO:0000256" key="4">
    <source>
        <dbReference type="ARBA" id="ARBA00022670"/>
    </source>
</evidence>
<dbReference type="PANTHER" id="PTHR43806:SF66">
    <property type="entry name" value="SERIN ENDOPEPTIDASE"/>
    <property type="match status" value="1"/>
</dbReference>
<protein>
    <recommendedName>
        <fullName evidence="17">Peptidase S8/S53 domain-containing protein</fullName>
    </recommendedName>
</protein>
<dbReference type="SUPFAM" id="SSF52743">
    <property type="entry name" value="Subtilisin-like"/>
    <property type="match status" value="1"/>
</dbReference>
<dbReference type="SUPFAM" id="SSF52025">
    <property type="entry name" value="PA domain"/>
    <property type="match status" value="1"/>
</dbReference>
<keyword evidence="4 9" id="KW-0645">Protease</keyword>
<comment type="similarity">
    <text evidence="1 9 10">Belongs to the peptidase S8 family.</text>
</comment>
<dbReference type="GO" id="GO:0016020">
    <property type="term" value="C:membrane"/>
    <property type="evidence" value="ECO:0007669"/>
    <property type="project" value="InterPro"/>
</dbReference>
<dbReference type="GO" id="GO:0004252">
    <property type="term" value="F:serine-type endopeptidase activity"/>
    <property type="evidence" value="ECO:0007669"/>
    <property type="project" value="UniProtKB-UniRule"/>
</dbReference>
<feature type="domain" description="PA" evidence="13">
    <location>
        <begin position="389"/>
        <end position="440"/>
    </location>
</feature>
<evidence type="ECO:0008006" key="17">
    <source>
        <dbReference type="Google" id="ProtNLM"/>
    </source>
</evidence>
<feature type="signal peptide" evidence="11">
    <location>
        <begin position="1"/>
        <end position="25"/>
    </location>
</feature>
<dbReference type="InterPro" id="IPR000209">
    <property type="entry name" value="Peptidase_S8/S53_dom"/>
</dbReference>
<dbReference type="AlphaFoldDB" id="A0A0C3AYX3"/>
<dbReference type="GO" id="GO:0005615">
    <property type="term" value="C:extracellular space"/>
    <property type="evidence" value="ECO:0007669"/>
    <property type="project" value="TreeGrafter"/>
</dbReference>
<dbReference type="InterPro" id="IPR022398">
    <property type="entry name" value="Peptidase_S8_His-AS"/>
</dbReference>
<evidence type="ECO:0000256" key="7">
    <source>
        <dbReference type="ARBA" id="ARBA00022825"/>
    </source>
</evidence>
<organism evidence="15 16">
    <name type="scientific">Serendipita vermifera MAFF 305830</name>
    <dbReference type="NCBI Taxonomy" id="933852"/>
    <lineage>
        <taxon>Eukaryota</taxon>
        <taxon>Fungi</taxon>
        <taxon>Dikarya</taxon>
        <taxon>Basidiomycota</taxon>
        <taxon>Agaricomycotina</taxon>
        <taxon>Agaricomycetes</taxon>
        <taxon>Sebacinales</taxon>
        <taxon>Serendipitaceae</taxon>
        <taxon>Serendipita</taxon>
    </lineage>
</organism>
<dbReference type="PROSITE" id="PS51892">
    <property type="entry name" value="SUBTILASE"/>
    <property type="match status" value="1"/>
</dbReference>
<dbReference type="STRING" id="933852.A0A0C3AYX3"/>
<sequence>MKAATHFLIAFGLSINLFADSFVSAAFTSLSSVIPSLTASNTTTAYIVELSSAASNSSSKRKRSLTPHQDLYNELRRKDVAFSSGTEWHSEQIFVGVELVLNSLADLDAVANADNVVAVRPVLTFQPPALVRTHSLTGSSDPALPPDTQSTHVMTGVDMVHAGGNFGQDIKIGVIDSGVDYLNPTLGGGFGPGFLVAGGYDFVGNAYTGANTPVPDADPLDTCFGHGTHVTGIIAAQPGNIYNITGVAYKSSIYAYRVFGCTGGVQDPITVNALLKAYDDGMDVITLSIGGASGWSESTTSIIASRIVEKGRVVTASIGNDGAQGAWYPSAPGTGKGVISVGSVENTQLPAINAVLSDGHAPVPYFSLRPFPVTTSLPIYATSKDITVANDACNALPSSTPNLAGYVVVIRRGGCAIVDKLKNAAAKGGKYFFIYNDGTALGVISTGTYIGALIRAEDGAYLVNAFKTNANLRVSFPQTLANTVPVDGGGLVSSFSGMGPTYELNLSPAVMAPGGNVISTMPRNMGTFGVSSGTSMAAPFAAGAAALILKAKGKDKATCKSVKGLLQSTAGMIPTSGVDGAPIASAAQQGAGLINVYQAIQAQSVITTTELLLNDTLFGSNYQLVIIRNPTKKTVTYNIDHAAGITLSTVNPSNGLPNMAPIPTVPQTAGVTIVGKQVTVWPKLIGMFIVKTTPPTGLDAKTFPIYSGYITICSSLGETFSIPYMGTSSRMRDMPVLDQSDVFFEAQIPIMLTGSGYPADAGTSFTLVGSDYPAILYRRAAGSPSILADLVSPNTTVPGAVQARSLSKRGTLWNWLKGIFGNRNNQPTPGTFANVRTVGPIQNVPYSPRHEMEDAERSGYDFVRVQNYLNTTSIANGQYKLLLRALKVTGNAAKQEDYESWLSPVFTVNAPTPSASVSANTTLV</sequence>
<reference evidence="15 16" key="1">
    <citation type="submission" date="2014-04" db="EMBL/GenBank/DDBJ databases">
        <authorList>
            <consortium name="DOE Joint Genome Institute"/>
            <person name="Kuo A."/>
            <person name="Zuccaro A."/>
            <person name="Kohler A."/>
            <person name="Nagy L.G."/>
            <person name="Floudas D."/>
            <person name="Copeland A."/>
            <person name="Barry K.W."/>
            <person name="Cichocki N."/>
            <person name="Veneault-Fourrey C."/>
            <person name="LaButti K."/>
            <person name="Lindquist E.A."/>
            <person name="Lipzen A."/>
            <person name="Lundell T."/>
            <person name="Morin E."/>
            <person name="Murat C."/>
            <person name="Sun H."/>
            <person name="Tunlid A."/>
            <person name="Henrissat B."/>
            <person name="Grigoriev I.V."/>
            <person name="Hibbett D.S."/>
            <person name="Martin F."/>
            <person name="Nordberg H.P."/>
            <person name="Cantor M.N."/>
            <person name="Hua S.X."/>
        </authorList>
    </citation>
    <scope>NUCLEOTIDE SEQUENCE [LARGE SCALE GENOMIC DNA]</scope>
    <source>
        <strain evidence="15 16">MAFF 305830</strain>
    </source>
</reference>
<dbReference type="Gene3D" id="3.40.50.200">
    <property type="entry name" value="Peptidase S8/S53 domain"/>
    <property type="match status" value="1"/>
</dbReference>
<evidence type="ECO:0000256" key="9">
    <source>
        <dbReference type="PROSITE-ProRule" id="PRU01240"/>
    </source>
</evidence>
<evidence type="ECO:0000259" key="13">
    <source>
        <dbReference type="Pfam" id="PF02225"/>
    </source>
</evidence>
<dbReference type="HOGENOM" id="CLU_003559_1_0_1"/>
<evidence type="ECO:0000259" key="12">
    <source>
        <dbReference type="Pfam" id="PF00082"/>
    </source>
</evidence>
<dbReference type="PROSITE" id="PS00138">
    <property type="entry name" value="SUBTILASE_SER"/>
    <property type="match status" value="1"/>
</dbReference>
<dbReference type="PANTHER" id="PTHR43806">
    <property type="entry name" value="PEPTIDASE S8"/>
    <property type="match status" value="1"/>
</dbReference>
<dbReference type="Pfam" id="PF06280">
    <property type="entry name" value="fn3_5"/>
    <property type="match status" value="1"/>
</dbReference>
<gene>
    <name evidence="15" type="ORF">M408DRAFT_328586</name>
</gene>
<dbReference type="Proteomes" id="UP000054097">
    <property type="component" value="Unassembled WGS sequence"/>
</dbReference>
<reference evidence="16" key="2">
    <citation type="submission" date="2015-01" db="EMBL/GenBank/DDBJ databases">
        <title>Evolutionary Origins and Diversification of the Mycorrhizal Mutualists.</title>
        <authorList>
            <consortium name="DOE Joint Genome Institute"/>
            <consortium name="Mycorrhizal Genomics Consortium"/>
            <person name="Kohler A."/>
            <person name="Kuo A."/>
            <person name="Nagy L.G."/>
            <person name="Floudas D."/>
            <person name="Copeland A."/>
            <person name="Barry K.W."/>
            <person name="Cichocki N."/>
            <person name="Veneault-Fourrey C."/>
            <person name="LaButti K."/>
            <person name="Lindquist E.A."/>
            <person name="Lipzen A."/>
            <person name="Lundell T."/>
            <person name="Morin E."/>
            <person name="Murat C."/>
            <person name="Riley R."/>
            <person name="Ohm R."/>
            <person name="Sun H."/>
            <person name="Tunlid A."/>
            <person name="Henrissat B."/>
            <person name="Grigoriev I.V."/>
            <person name="Hibbett D.S."/>
            <person name="Martin F."/>
        </authorList>
    </citation>
    <scope>NUCLEOTIDE SEQUENCE [LARGE SCALE GENOMIC DNA]</scope>
    <source>
        <strain evidence="16">MAFF 305830</strain>
    </source>
</reference>
<dbReference type="InterPro" id="IPR036852">
    <property type="entry name" value="Peptidase_S8/S53_dom_sf"/>
</dbReference>
<dbReference type="InterPro" id="IPR046450">
    <property type="entry name" value="PA_dom_sf"/>
</dbReference>
<dbReference type="Pfam" id="PF02225">
    <property type="entry name" value="PA"/>
    <property type="match status" value="1"/>
</dbReference>
<feature type="active site" description="Charge relay system" evidence="8 9">
    <location>
        <position position="176"/>
    </location>
</feature>
<feature type="active site" description="Charge relay system" evidence="8 9">
    <location>
        <position position="535"/>
    </location>
</feature>
<accession>A0A0C3AYX3</accession>
<dbReference type="EMBL" id="KN824287">
    <property type="protein sequence ID" value="KIM29725.1"/>
    <property type="molecule type" value="Genomic_DNA"/>
</dbReference>
<dbReference type="Gene3D" id="3.50.30.30">
    <property type="match status" value="1"/>
</dbReference>
<dbReference type="PRINTS" id="PR00723">
    <property type="entry name" value="SUBTILISIN"/>
</dbReference>
<dbReference type="InterPro" id="IPR010435">
    <property type="entry name" value="C5a/SBT2-like_Fn3"/>
</dbReference>
<evidence type="ECO:0000256" key="3">
    <source>
        <dbReference type="ARBA" id="ARBA00022525"/>
    </source>
</evidence>
<evidence type="ECO:0000256" key="8">
    <source>
        <dbReference type="PIRSR" id="PIRSR615500-1"/>
    </source>
</evidence>
<dbReference type="InterPro" id="IPR003137">
    <property type="entry name" value="PA_domain"/>
</dbReference>
<evidence type="ECO:0000256" key="11">
    <source>
        <dbReference type="SAM" id="SignalP"/>
    </source>
</evidence>
<name>A0A0C3AYX3_SERVB</name>
<dbReference type="InterPro" id="IPR034187">
    <property type="entry name" value="Peptidases_S8_5"/>
</dbReference>
<dbReference type="InterPro" id="IPR050131">
    <property type="entry name" value="Peptidase_S8_subtilisin-like"/>
</dbReference>
<evidence type="ECO:0000256" key="5">
    <source>
        <dbReference type="ARBA" id="ARBA00022729"/>
    </source>
</evidence>
<evidence type="ECO:0000256" key="10">
    <source>
        <dbReference type="RuleBase" id="RU003355"/>
    </source>
</evidence>
<proteinExistence type="inferred from homology"/>
<dbReference type="CDD" id="cd07489">
    <property type="entry name" value="Peptidases_S8_5"/>
    <property type="match status" value="1"/>
</dbReference>
<dbReference type="InterPro" id="IPR023827">
    <property type="entry name" value="Peptidase_S8_Asp-AS"/>
</dbReference>
<evidence type="ECO:0000313" key="15">
    <source>
        <dbReference type="EMBL" id="KIM29725.1"/>
    </source>
</evidence>
<evidence type="ECO:0000256" key="1">
    <source>
        <dbReference type="ARBA" id="ARBA00011073"/>
    </source>
</evidence>
<evidence type="ECO:0000256" key="6">
    <source>
        <dbReference type="ARBA" id="ARBA00022801"/>
    </source>
</evidence>